<dbReference type="AlphaFoldDB" id="A0A553QR74"/>
<comment type="caution">
    <text evidence="1">The sequence shown here is derived from an EMBL/GenBank/DDBJ whole genome shotgun (WGS) entry which is preliminary data.</text>
</comment>
<evidence type="ECO:0000313" key="2">
    <source>
        <dbReference type="Proteomes" id="UP000316079"/>
    </source>
</evidence>
<proteinExistence type="predicted"/>
<dbReference type="Proteomes" id="UP000316079">
    <property type="component" value="Unassembled WGS sequence"/>
</dbReference>
<protein>
    <submittedName>
        <fullName evidence="1">Uncharacterized protein</fullName>
    </submittedName>
</protein>
<organism evidence="1 2">
    <name type="scientific">Danionella cerebrum</name>
    <dbReference type="NCBI Taxonomy" id="2873325"/>
    <lineage>
        <taxon>Eukaryota</taxon>
        <taxon>Metazoa</taxon>
        <taxon>Chordata</taxon>
        <taxon>Craniata</taxon>
        <taxon>Vertebrata</taxon>
        <taxon>Euteleostomi</taxon>
        <taxon>Actinopterygii</taxon>
        <taxon>Neopterygii</taxon>
        <taxon>Teleostei</taxon>
        <taxon>Ostariophysi</taxon>
        <taxon>Cypriniformes</taxon>
        <taxon>Danionidae</taxon>
        <taxon>Danioninae</taxon>
        <taxon>Danionella</taxon>
    </lineage>
</organism>
<dbReference type="EMBL" id="SRMA01025616">
    <property type="protein sequence ID" value="TRY92427.1"/>
    <property type="molecule type" value="Genomic_DNA"/>
</dbReference>
<gene>
    <name evidence="1" type="ORF">DNTS_028995</name>
</gene>
<keyword evidence="2" id="KW-1185">Reference proteome</keyword>
<reference evidence="1 2" key="1">
    <citation type="journal article" date="2019" name="Sci. Data">
        <title>Hybrid genome assembly and annotation of Danionella translucida.</title>
        <authorList>
            <person name="Kadobianskyi M."/>
            <person name="Schulze L."/>
            <person name="Schuelke M."/>
            <person name="Judkewitz B."/>
        </authorList>
    </citation>
    <scope>NUCLEOTIDE SEQUENCE [LARGE SCALE GENOMIC DNA]</scope>
    <source>
        <strain evidence="1 2">Bolton</strain>
    </source>
</reference>
<sequence length="170" mass="18074">MGHAGLPGNERADAAAKNALGQAVIKSVYLGEVTGEGLGDVRDDADPGSRSTTFSFLGSQNAGYSGSRNSAWYLKGKHIRLKDNSRILRHNKAGTEMGVRGKAHRQAVKDLSKAAEKGSQWLWTRRKDLTWGSKCVMVDGSEPGTLGFTAEPSGGVVDLSAKHPGRRAPT</sequence>
<accession>A0A553QR74</accession>
<name>A0A553QR74_9TELE</name>
<dbReference type="OrthoDB" id="447743at2759"/>
<evidence type="ECO:0000313" key="1">
    <source>
        <dbReference type="EMBL" id="TRY92427.1"/>
    </source>
</evidence>